<gene>
    <name evidence="5" type="ORF">PBOR_08605</name>
</gene>
<accession>A0A089LA71</accession>
<keyword evidence="3" id="KW-0804">Transcription</keyword>
<dbReference type="SUPFAM" id="SSF48008">
    <property type="entry name" value="GntR ligand-binding domain-like"/>
    <property type="match status" value="1"/>
</dbReference>
<evidence type="ECO:0000313" key="6">
    <source>
        <dbReference type="Proteomes" id="UP000029518"/>
    </source>
</evidence>
<dbReference type="AlphaFoldDB" id="A0A089LA71"/>
<dbReference type="EMBL" id="CP009285">
    <property type="protein sequence ID" value="AIQ56980.1"/>
    <property type="molecule type" value="Genomic_DNA"/>
</dbReference>
<dbReference type="SMART" id="SM00895">
    <property type="entry name" value="FCD"/>
    <property type="match status" value="1"/>
</dbReference>
<dbReference type="Pfam" id="PF08461">
    <property type="entry name" value="WHD_RNase_R"/>
    <property type="match status" value="1"/>
</dbReference>
<dbReference type="PANTHER" id="PTHR43537:SF5">
    <property type="entry name" value="UXU OPERON TRANSCRIPTIONAL REGULATOR"/>
    <property type="match status" value="1"/>
</dbReference>
<keyword evidence="2" id="KW-0238">DNA-binding</keyword>
<dbReference type="Gene3D" id="1.20.120.530">
    <property type="entry name" value="GntR ligand-binding domain-like"/>
    <property type="match status" value="1"/>
</dbReference>
<dbReference type="Proteomes" id="UP000029518">
    <property type="component" value="Chromosome"/>
</dbReference>
<dbReference type="InterPro" id="IPR011711">
    <property type="entry name" value="GntR_C"/>
</dbReference>
<dbReference type="InterPro" id="IPR013668">
    <property type="entry name" value="RNase_R_HTH_12"/>
</dbReference>
<dbReference type="PANTHER" id="PTHR43537">
    <property type="entry name" value="TRANSCRIPTIONAL REGULATOR, GNTR FAMILY"/>
    <property type="match status" value="1"/>
</dbReference>
<name>A0A089LA71_PAEBO</name>
<protein>
    <recommendedName>
        <fullName evidence="4">GntR C-terminal domain-containing protein</fullName>
    </recommendedName>
</protein>
<evidence type="ECO:0000256" key="3">
    <source>
        <dbReference type="ARBA" id="ARBA00023163"/>
    </source>
</evidence>
<dbReference type="Pfam" id="PF07729">
    <property type="entry name" value="FCD"/>
    <property type="match status" value="1"/>
</dbReference>
<dbReference type="HOGENOM" id="CLU_090588_0_0_9"/>
<dbReference type="InterPro" id="IPR008920">
    <property type="entry name" value="TF_FadR/GntR_C"/>
</dbReference>
<reference evidence="5" key="1">
    <citation type="submission" date="2014-08" db="EMBL/GenBank/DDBJ databases">
        <title>Comparative genomics of the Paenibacillus odorifer group.</title>
        <authorList>
            <person name="den Bakker H.C."/>
            <person name="Tsai Y.-C.Y.-C."/>
            <person name="Martin N."/>
            <person name="Korlach J."/>
            <person name="Wiedmann M."/>
        </authorList>
    </citation>
    <scope>NUCLEOTIDE SEQUENCE [LARGE SCALE GENOMIC DNA]</scope>
    <source>
        <strain evidence="5">DSM 13188</strain>
    </source>
</reference>
<organism evidence="5 6">
    <name type="scientific">Paenibacillus borealis</name>
    <dbReference type="NCBI Taxonomy" id="160799"/>
    <lineage>
        <taxon>Bacteria</taxon>
        <taxon>Bacillati</taxon>
        <taxon>Bacillota</taxon>
        <taxon>Bacilli</taxon>
        <taxon>Bacillales</taxon>
        <taxon>Paenibacillaceae</taxon>
        <taxon>Paenibacillus</taxon>
    </lineage>
</organism>
<dbReference type="OrthoDB" id="9799482at2"/>
<dbReference type="GO" id="GO:0003677">
    <property type="term" value="F:DNA binding"/>
    <property type="evidence" value="ECO:0007669"/>
    <property type="project" value="UniProtKB-KW"/>
</dbReference>
<evidence type="ECO:0000256" key="1">
    <source>
        <dbReference type="ARBA" id="ARBA00023015"/>
    </source>
</evidence>
<evidence type="ECO:0000313" key="5">
    <source>
        <dbReference type="EMBL" id="AIQ56980.1"/>
    </source>
</evidence>
<dbReference type="KEGG" id="pbd:PBOR_08605"/>
<keyword evidence="1" id="KW-0805">Transcription regulation</keyword>
<evidence type="ECO:0000256" key="2">
    <source>
        <dbReference type="ARBA" id="ARBA00023125"/>
    </source>
</evidence>
<feature type="domain" description="GntR C-terminal" evidence="4">
    <location>
        <begin position="109"/>
        <end position="231"/>
    </location>
</feature>
<keyword evidence="6" id="KW-1185">Reference proteome</keyword>
<evidence type="ECO:0000259" key="4">
    <source>
        <dbReference type="SMART" id="SM00895"/>
    </source>
</evidence>
<sequence length="250" mass="27943">MNVVALESQLLQLEYEFLKALGNAEAPLGASTLVHTLGKKYDLSQATIGRKLMEFDIEGYTVLEGRKGRILTDKGSGRVAYLEKVLQQKNVNSQLLQLLNNSGESALLDVLVARRALEREIASLAAQRATKEEIKLLEASVAAQHELLSQNIIPYEEDREFHTLLALAARNEVLLHAAQLVWQTGRDFLETAYIRRKVGSELVVDHRKILDAVAAGSAEQAEAAMVTHINQMIEDVKRYYAIQNQEQRHS</sequence>
<proteinExistence type="predicted"/>